<evidence type="ECO:0000256" key="4">
    <source>
        <dbReference type="SAM" id="MobiDB-lite"/>
    </source>
</evidence>
<proteinExistence type="inferred from homology"/>
<reference evidence="5 6" key="1">
    <citation type="submission" date="2009-11" db="EMBL/GenBank/DDBJ databases">
        <title>Annotation of Allomyces macrogynus ATCC 38327.</title>
        <authorList>
            <consortium name="The Broad Institute Genome Sequencing Platform"/>
            <person name="Russ C."/>
            <person name="Cuomo C."/>
            <person name="Burger G."/>
            <person name="Gray M.W."/>
            <person name="Holland P.W.H."/>
            <person name="King N."/>
            <person name="Lang F.B.F."/>
            <person name="Roger A.J."/>
            <person name="Ruiz-Trillo I."/>
            <person name="Young S.K."/>
            <person name="Zeng Q."/>
            <person name="Gargeya S."/>
            <person name="Fitzgerald M."/>
            <person name="Haas B."/>
            <person name="Abouelleil A."/>
            <person name="Alvarado L."/>
            <person name="Arachchi H.M."/>
            <person name="Berlin A."/>
            <person name="Chapman S.B."/>
            <person name="Gearin G."/>
            <person name="Goldberg J."/>
            <person name="Griggs A."/>
            <person name="Gujja S."/>
            <person name="Hansen M."/>
            <person name="Heiman D."/>
            <person name="Howarth C."/>
            <person name="Larimer J."/>
            <person name="Lui A."/>
            <person name="MacDonald P.J.P."/>
            <person name="McCowen C."/>
            <person name="Montmayeur A."/>
            <person name="Murphy C."/>
            <person name="Neiman D."/>
            <person name="Pearson M."/>
            <person name="Priest M."/>
            <person name="Roberts A."/>
            <person name="Saif S."/>
            <person name="Shea T."/>
            <person name="Sisk P."/>
            <person name="Stolte C."/>
            <person name="Sykes S."/>
            <person name="Wortman J."/>
            <person name="Nusbaum C."/>
            <person name="Birren B."/>
        </authorList>
    </citation>
    <scope>NUCLEOTIDE SEQUENCE [LARGE SCALE GENOMIC DNA]</scope>
    <source>
        <strain evidence="5 6">ATCC 38327</strain>
    </source>
</reference>
<feature type="region of interest" description="Disordered" evidence="4">
    <location>
        <begin position="177"/>
        <end position="223"/>
    </location>
</feature>
<dbReference type="PANTHER" id="PTHR22761:SF12">
    <property type="entry name" value="CHARGED MULTIVESICULAR BODY PROTEIN 5"/>
    <property type="match status" value="1"/>
</dbReference>
<evidence type="ECO:0000256" key="2">
    <source>
        <dbReference type="ARBA" id="ARBA00023054"/>
    </source>
</evidence>
<dbReference type="GO" id="GO:0006900">
    <property type="term" value="P:vesicle budding from membrane"/>
    <property type="evidence" value="ECO:0007669"/>
    <property type="project" value="TreeGrafter"/>
</dbReference>
<reference evidence="6" key="2">
    <citation type="submission" date="2009-11" db="EMBL/GenBank/DDBJ databases">
        <title>The Genome Sequence of Allomyces macrogynus strain ATCC 38327.</title>
        <authorList>
            <consortium name="The Broad Institute Genome Sequencing Platform"/>
            <person name="Russ C."/>
            <person name="Cuomo C."/>
            <person name="Shea T."/>
            <person name="Young S.K."/>
            <person name="Zeng Q."/>
            <person name="Koehrsen M."/>
            <person name="Haas B."/>
            <person name="Borodovsky M."/>
            <person name="Guigo R."/>
            <person name="Alvarado L."/>
            <person name="Berlin A."/>
            <person name="Borenstein D."/>
            <person name="Chen Z."/>
            <person name="Engels R."/>
            <person name="Freedman E."/>
            <person name="Gellesch M."/>
            <person name="Goldberg J."/>
            <person name="Griggs A."/>
            <person name="Gujja S."/>
            <person name="Heiman D."/>
            <person name="Hepburn T."/>
            <person name="Howarth C."/>
            <person name="Jen D."/>
            <person name="Larson L."/>
            <person name="Lewis B."/>
            <person name="Mehta T."/>
            <person name="Park D."/>
            <person name="Pearson M."/>
            <person name="Roberts A."/>
            <person name="Saif S."/>
            <person name="Shenoy N."/>
            <person name="Sisk P."/>
            <person name="Stolte C."/>
            <person name="Sykes S."/>
            <person name="Walk T."/>
            <person name="White J."/>
            <person name="Yandava C."/>
            <person name="Burger G."/>
            <person name="Gray M.W."/>
            <person name="Holland P.W.H."/>
            <person name="King N."/>
            <person name="Lang F.B.F."/>
            <person name="Roger A.J."/>
            <person name="Ruiz-Trillo I."/>
            <person name="Lander E."/>
            <person name="Nusbaum C."/>
        </authorList>
    </citation>
    <scope>NUCLEOTIDE SEQUENCE [LARGE SCALE GENOMIC DNA]</scope>
    <source>
        <strain evidence="6">ATCC 38327</strain>
    </source>
</reference>
<dbReference type="GO" id="GO:0005771">
    <property type="term" value="C:multivesicular body"/>
    <property type="evidence" value="ECO:0007669"/>
    <property type="project" value="TreeGrafter"/>
</dbReference>
<organism evidence="5 6">
    <name type="scientific">Allomyces macrogynus (strain ATCC 38327)</name>
    <name type="common">Allomyces javanicus var. macrogynus</name>
    <dbReference type="NCBI Taxonomy" id="578462"/>
    <lineage>
        <taxon>Eukaryota</taxon>
        <taxon>Fungi</taxon>
        <taxon>Fungi incertae sedis</taxon>
        <taxon>Blastocladiomycota</taxon>
        <taxon>Blastocladiomycetes</taxon>
        <taxon>Blastocladiales</taxon>
        <taxon>Blastocladiaceae</taxon>
        <taxon>Allomyces</taxon>
    </lineage>
</organism>
<evidence type="ECO:0000313" key="5">
    <source>
        <dbReference type="EMBL" id="KNE70125.1"/>
    </source>
</evidence>
<dbReference type="GO" id="GO:0032511">
    <property type="term" value="P:late endosome to vacuole transport via multivesicular body sorting pathway"/>
    <property type="evidence" value="ECO:0007669"/>
    <property type="project" value="TreeGrafter"/>
</dbReference>
<name>A0A0L0T5V1_ALLM3</name>
<comment type="similarity">
    <text evidence="1">Belongs to the SNF7 family.</text>
</comment>
<dbReference type="AlphaFoldDB" id="A0A0L0T5V1"/>
<dbReference type="Pfam" id="PF03357">
    <property type="entry name" value="Snf7"/>
    <property type="match status" value="1"/>
</dbReference>
<keyword evidence="2 3" id="KW-0175">Coiled coil</keyword>
<protein>
    <recommendedName>
        <fullName evidence="7">Charged multivesicular body protein 5</fullName>
    </recommendedName>
</protein>
<feature type="coiled-coil region" evidence="3">
    <location>
        <begin position="27"/>
        <end position="54"/>
    </location>
</feature>
<evidence type="ECO:0000256" key="3">
    <source>
        <dbReference type="SAM" id="Coils"/>
    </source>
</evidence>
<evidence type="ECO:0000256" key="1">
    <source>
        <dbReference type="ARBA" id="ARBA00006190"/>
    </source>
</evidence>
<evidence type="ECO:0000313" key="6">
    <source>
        <dbReference type="Proteomes" id="UP000054350"/>
    </source>
</evidence>
<dbReference type="Proteomes" id="UP000054350">
    <property type="component" value="Unassembled WGS sequence"/>
</dbReference>
<gene>
    <name evidence="5" type="ORF">AMAG_15101</name>
</gene>
<dbReference type="PANTHER" id="PTHR22761">
    <property type="entry name" value="CHARGED MULTIVESICULAR BODY PROTEIN"/>
    <property type="match status" value="1"/>
</dbReference>
<sequence>MNRFFGTAKATPKPTIGDAISTTDSRADSVEVKIKKLDAELARYKDQMSKMRDGPSKNAIKQRAMRVLKQRKLYEGQRDQLMQQSFNMEQAQFATENLKNTLVTIDAMKVANQELKKQTKKMNIDKIEKMQDEMEDLLDLANDFQDVLSRSYGLPDEIDEADLEAELEALGDELLFEEEEVPSYLQETDLPADTELPTTEGLEDPSKAAEPSAQEPNAPIKAS</sequence>
<evidence type="ECO:0008006" key="7">
    <source>
        <dbReference type="Google" id="ProtNLM"/>
    </source>
</evidence>
<dbReference type="STRING" id="578462.A0A0L0T5V1"/>
<dbReference type="eggNOG" id="KOG1655">
    <property type="taxonomic scope" value="Eukaryota"/>
</dbReference>
<dbReference type="OMA" id="APMGHAS"/>
<accession>A0A0L0T5V1</accession>
<dbReference type="OrthoDB" id="3973241at2759"/>
<dbReference type="InterPro" id="IPR005024">
    <property type="entry name" value="Snf7_fam"/>
</dbReference>
<dbReference type="VEuPathDB" id="FungiDB:AMAG_15101"/>
<keyword evidence="6" id="KW-1185">Reference proteome</keyword>
<dbReference type="Gene3D" id="6.10.250.1710">
    <property type="match status" value="1"/>
</dbReference>
<dbReference type="EMBL" id="GG745364">
    <property type="protein sequence ID" value="KNE70125.1"/>
    <property type="molecule type" value="Genomic_DNA"/>
</dbReference>